<protein>
    <submittedName>
        <fullName evidence="3">LigA</fullName>
    </submittedName>
</protein>
<dbReference type="AlphaFoldDB" id="A0A0N4ZJ05"/>
<proteinExistence type="predicted"/>
<dbReference type="Proteomes" id="UP000038045">
    <property type="component" value="Unplaced"/>
</dbReference>
<feature type="compositionally biased region" description="Basic and acidic residues" evidence="1">
    <location>
        <begin position="231"/>
        <end position="245"/>
    </location>
</feature>
<feature type="compositionally biased region" description="Basic and acidic residues" evidence="1">
    <location>
        <begin position="280"/>
        <end position="301"/>
    </location>
</feature>
<accession>A0A0N4ZJ05</accession>
<feature type="region of interest" description="Disordered" evidence="1">
    <location>
        <begin position="223"/>
        <end position="245"/>
    </location>
</feature>
<keyword evidence="2" id="KW-1185">Reference proteome</keyword>
<organism evidence="2 3">
    <name type="scientific">Parastrongyloides trichosuri</name>
    <name type="common">Possum-specific nematode worm</name>
    <dbReference type="NCBI Taxonomy" id="131310"/>
    <lineage>
        <taxon>Eukaryota</taxon>
        <taxon>Metazoa</taxon>
        <taxon>Ecdysozoa</taxon>
        <taxon>Nematoda</taxon>
        <taxon>Chromadorea</taxon>
        <taxon>Rhabditida</taxon>
        <taxon>Tylenchina</taxon>
        <taxon>Panagrolaimomorpha</taxon>
        <taxon>Strongyloidoidea</taxon>
        <taxon>Strongyloididae</taxon>
        <taxon>Parastrongyloides</taxon>
    </lineage>
</organism>
<evidence type="ECO:0000313" key="3">
    <source>
        <dbReference type="WBParaSite" id="PTRK_0000791700.1"/>
    </source>
</evidence>
<evidence type="ECO:0000313" key="2">
    <source>
        <dbReference type="Proteomes" id="UP000038045"/>
    </source>
</evidence>
<feature type="region of interest" description="Disordered" evidence="1">
    <location>
        <begin position="280"/>
        <end position="496"/>
    </location>
</feature>
<feature type="compositionally biased region" description="Basic residues" evidence="1">
    <location>
        <begin position="355"/>
        <end position="373"/>
    </location>
</feature>
<feature type="compositionally biased region" description="Basic and acidic residues" evidence="1">
    <location>
        <begin position="344"/>
        <end position="353"/>
    </location>
</feature>
<dbReference type="WBParaSite" id="PTRK_0000791700.1">
    <property type="protein sequence ID" value="PTRK_0000791700.1"/>
    <property type="gene ID" value="PTRK_0000791700"/>
</dbReference>
<sequence length="496" mass="52947">MGQQHPRKLGRAVLGGALGHVQQDAVDRGVAPRQAQVALPVVALGELAHGATGALFGQGVDAGAAQRRVRTGVGVQGDEQVRPRVTRDLHPAAVHHIDVAVAGQAHPIAAGALQRRLQFTRGGQGDGLFLDMLALGAGIAAAVAGVDDDQGLFGADLFAARRGDRNRSGGARGLQVDDVAIVVHAVAGRQQEAALDLGAARQVQSNTGCARGRADLIAAHQARAAAFQPPRRIDARQGQDDPPGRTVLDHLTARRAAQIQHHAGPLGVAAEPQAHDFAVRAEGQTARRRERDKADDDERQAGHRPFAHAPTAQIVTPPTQHQREFALQFRNDPRTDPALQCAGDDPRGREPGPPRRARHVRQGLRRHSGRGRRGLQAGPRLHARADAVPGQEDPPLSGLAPAVRRERHRRGADPDSPAGRATEVGRLSGHQPDRSPGRHRRELGARHQGQRHRGHRLPDQPGSGRGGRPPAAPARPGRPDRHRLHRHGRGQEQPRG</sequence>
<reference evidence="3" key="1">
    <citation type="submission" date="2017-02" db="UniProtKB">
        <authorList>
            <consortium name="WormBaseParasite"/>
        </authorList>
    </citation>
    <scope>IDENTIFICATION</scope>
</reference>
<name>A0A0N4ZJ05_PARTI</name>
<evidence type="ECO:0000256" key="1">
    <source>
        <dbReference type="SAM" id="MobiDB-lite"/>
    </source>
</evidence>